<dbReference type="GO" id="GO:0005886">
    <property type="term" value="C:plasma membrane"/>
    <property type="evidence" value="ECO:0007669"/>
    <property type="project" value="UniProtKB-SubCell"/>
</dbReference>
<feature type="transmembrane region" description="Helical" evidence="10">
    <location>
        <begin position="389"/>
        <end position="407"/>
    </location>
</feature>
<evidence type="ECO:0000313" key="12">
    <source>
        <dbReference type="Proteomes" id="UP000000238"/>
    </source>
</evidence>
<proteinExistence type="predicted"/>
<reference evidence="11 12" key="1">
    <citation type="journal article" date="2005" name="Nucleic Acids Res.">
        <title>Genomic blueprint of Hahella chejuensis, a marine microbe producing an algicidal agent.</title>
        <authorList>
            <person name="Jeong H."/>
            <person name="Yim J.H."/>
            <person name="Lee C."/>
            <person name="Choi S.-H."/>
            <person name="Park Y.K."/>
            <person name="Yoon S.H."/>
            <person name="Hur C.-G."/>
            <person name="Kang H.-Y."/>
            <person name="Kim D."/>
            <person name="Lee H.H."/>
            <person name="Park K.H."/>
            <person name="Park S.-H."/>
            <person name="Park H.-S."/>
            <person name="Lee H.K."/>
            <person name="Oh T.K."/>
            <person name="Kim J.F."/>
        </authorList>
    </citation>
    <scope>NUCLEOTIDE SEQUENCE [LARGE SCALE GENOMIC DNA]</scope>
    <source>
        <strain evidence="11 12">KCTC 2396</strain>
    </source>
</reference>
<evidence type="ECO:0000256" key="8">
    <source>
        <dbReference type="ARBA" id="ARBA00023136"/>
    </source>
</evidence>
<keyword evidence="4" id="KW-1003">Cell membrane</keyword>
<keyword evidence="6 10" id="KW-1133">Transmembrane helix</keyword>
<organism evidence="11 12">
    <name type="scientific">Hahella chejuensis (strain KCTC 2396)</name>
    <dbReference type="NCBI Taxonomy" id="349521"/>
    <lineage>
        <taxon>Bacteria</taxon>
        <taxon>Pseudomonadati</taxon>
        <taxon>Pseudomonadota</taxon>
        <taxon>Gammaproteobacteria</taxon>
        <taxon>Oceanospirillales</taxon>
        <taxon>Hahellaceae</taxon>
        <taxon>Hahella</taxon>
    </lineage>
</organism>
<evidence type="ECO:0000256" key="1">
    <source>
        <dbReference type="ARBA" id="ARBA00004429"/>
    </source>
</evidence>
<keyword evidence="3" id="KW-0050">Antiport</keyword>
<dbReference type="eggNOG" id="COG0534">
    <property type="taxonomic scope" value="Bacteria"/>
</dbReference>
<evidence type="ECO:0000256" key="6">
    <source>
        <dbReference type="ARBA" id="ARBA00022989"/>
    </source>
</evidence>
<feature type="transmembrane region" description="Helical" evidence="10">
    <location>
        <begin position="12"/>
        <end position="35"/>
    </location>
</feature>
<dbReference type="Proteomes" id="UP000000238">
    <property type="component" value="Chromosome"/>
</dbReference>
<dbReference type="InterPro" id="IPR002528">
    <property type="entry name" value="MATE_fam"/>
</dbReference>
<dbReference type="GO" id="GO:0006811">
    <property type="term" value="P:monoatomic ion transport"/>
    <property type="evidence" value="ECO:0007669"/>
    <property type="project" value="UniProtKB-KW"/>
</dbReference>
<dbReference type="GO" id="GO:0015297">
    <property type="term" value="F:antiporter activity"/>
    <property type="evidence" value="ECO:0007669"/>
    <property type="project" value="UniProtKB-KW"/>
</dbReference>
<dbReference type="InterPro" id="IPR048279">
    <property type="entry name" value="MdtK-like"/>
</dbReference>
<dbReference type="PIRSF" id="PIRSF006603">
    <property type="entry name" value="DinF"/>
    <property type="match status" value="1"/>
</dbReference>
<evidence type="ECO:0000256" key="7">
    <source>
        <dbReference type="ARBA" id="ARBA00023065"/>
    </source>
</evidence>
<dbReference type="GO" id="GO:0042910">
    <property type="term" value="F:xenobiotic transmembrane transporter activity"/>
    <property type="evidence" value="ECO:0007669"/>
    <property type="project" value="InterPro"/>
</dbReference>
<feature type="transmembrane region" description="Helical" evidence="10">
    <location>
        <begin position="158"/>
        <end position="177"/>
    </location>
</feature>
<comment type="subcellular location">
    <subcellularLocation>
        <location evidence="1">Cell inner membrane</location>
        <topology evidence="1">Multi-pass membrane protein</topology>
    </subcellularLocation>
</comment>
<keyword evidence="7" id="KW-0406">Ion transport</keyword>
<dbReference type="InterPro" id="IPR050222">
    <property type="entry name" value="MATE_MdtK"/>
</dbReference>
<dbReference type="HOGENOM" id="CLU_012893_6_3_6"/>
<feature type="transmembrane region" description="Helical" evidence="10">
    <location>
        <begin position="413"/>
        <end position="435"/>
    </location>
</feature>
<name>Q2SE98_HAHCH</name>
<dbReference type="AlphaFoldDB" id="Q2SE98"/>
<keyword evidence="8 10" id="KW-0472">Membrane</keyword>
<evidence type="ECO:0000313" key="11">
    <source>
        <dbReference type="EMBL" id="ABC31026.1"/>
    </source>
</evidence>
<feature type="transmembrane region" description="Helical" evidence="10">
    <location>
        <begin position="309"/>
        <end position="331"/>
    </location>
</feature>
<dbReference type="RefSeq" id="WP_011398093.1">
    <property type="nucleotide sequence ID" value="NC_007645.1"/>
</dbReference>
<feature type="transmembrane region" description="Helical" evidence="10">
    <location>
        <begin position="125"/>
        <end position="146"/>
    </location>
</feature>
<feature type="transmembrane region" description="Helical" evidence="10">
    <location>
        <begin position="226"/>
        <end position="244"/>
    </location>
</feature>
<dbReference type="NCBIfam" id="TIGR00797">
    <property type="entry name" value="matE"/>
    <property type="match status" value="1"/>
</dbReference>
<evidence type="ECO:0000256" key="2">
    <source>
        <dbReference type="ARBA" id="ARBA00022448"/>
    </source>
</evidence>
<sequence length="466" mass="49313">MSRLREVLKLSLPLSAAQVAQSAMIFCDSIMFGILGVEELAGAGLGSAIFNFILVVISGLLAAVANEVAFHTGRGAQKDIIRIVKAGLILVVIVAAMVALAMKVTPALLLGMGQEPQAVAYASQYLGQAAWISLPAFAFMVLRGLAAGMSRTTSIMRISFAAVALNVPLSYALMTGWRFFPELGIAGVAIGTALVSVFMCVMLVLDLNRYAEVREVLSGLTKIRSRLVDFKPFYSLGLPIMLAWTMEAGLFTAATLLAGAMGAVALAAHQIALQAASMSFNIYIGFAQGASIRVGQCYGEGRMGELKSYAWTGLSLGGLFCLVSALVFLLLPEQIVGLFTLGGEGALDQDVLTLGVSLLAVAAIFQVVDGAQVIMMTALRALRMGATPTLITVVGYWLVGFPVAWLLKGQWGIVGVWMGLGVGLGFTAICLTTLFNWRVNRALKGELQKENSTFVTAPTESQLTHN</sequence>
<feature type="transmembrane region" description="Helical" evidence="10">
    <location>
        <begin position="41"/>
        <end position="65"/>
    </location>
</feature>
<accession>Q2SE98</accession>
<keyword evidence="12" id="KW-1185">Reference proteome</keyword>
<feature type="transmembrane region" description="Helical" evidence="10">
    <location>
        <begin position="351"/>
        <end position="368"/>
    </location>
</feature>
<evidence type="ECO:0000256" key="9">
    <source>
        <dbReference type="ARBA" id="ARBA00031636"/>
    </source>
</evidence>
<dbReference type="OrthoDB" id="9780160at2"/>
<dbReference type="KEGG" id="hch:HCH_04319"/>
<protein>
    <recommendedName>
        <fullName evidence="9">Multidrug-efflux transporter</fullName>
    </recommendedName>
</protein>
<evidence type="ECO:0000256" key="10">
    <source>
        <dbReference type="SAM" id="Phobius"/>
    </source>
</evidence>
<evidence type="ECO:0000256" key="3">
    <source>
        <dbReference type="ARBA" id="ARBA00022449"/>
    </source>
</evidence>
<dbReference type="STRING" id="349521.HCH_04319"/>
<dbReference type="PANTHER" id="PTHR43298:SF2">
    <property type="entry name" value="FMN_FAD EXPORTER YEEO-RELATED"/>
    <property type="match status" value="1"/>
</dbReference>
<keyword evidence="5 10" id="KW-0812">Transmembrane</keyword>
<evidence type="ECO:0000256" key="4">
    <source>
        <dbReference type="ARBA" id="ARBA00022475"/>
    </source>
</evidence>
<keyword evidence="2" id="KW-0813">Transport</keyword>
<dbReference type="Pfam" id="PF01554">
    <property type="entry name" value="MatE"/>
    <property type="match status" value="2"/>
</dbReference>
<gene>
    <name evidence="11" type="ordered locus">HCH_04319</name>
</gene>
<dbReference type="PANTHER" id="PTHR43298">
    <property type="entry name" value="MULTIDRUG RESISTANCE PROTEIN NORM-RELATED"/>
    <property type="match status" value="1"/>
</dbReference>
<feature type="transmembrane region" description="Helical" evidence="10">
    <location>
        <begin position="183"/>
        <end position="205"/>
    </location>
</feature>
<dbReference type="EMBL" id="CP000155">
    <property type="protein sequence ID" value="ABC31026.1"/>
    <property type="molecule type" value="Genomic_DNA"/>
</dbReference>
<dbReference type="CDD" id="cd13131">
    <property type="entry name" value="MATE_NorM_like"/>
    <property type="match status" value="1"/>
</dbReference>
<evidence type="ECO:0000256" key="5">
    <source>
        <dbReference type="ARBA" id="ARBA00022692"/>
    </source>
</evidence>
<feature type="transmembrane region" description="Helical" evidence="10">
    <location>
        <begin position="86"/>
        <end position="105"/>
    </location>
</feature>